<evidence type="ECO:0000313" key="4">
    <source>
        <dbReference type="Proteomes" id="UP000249757"/>
    </source>
</evidence>
<evidence type="ECO:0000313" key="1">
    <source>
        <dbReference type="EMBL" id="KAF7576678.1"/>
    </source>
</evidence>
<proteinExistence type="predicted"/>
<dbReference type="EMBL" id="NQIK02000001">
    <property type="protein sequence ID" value="KAF7576678.1"/>
    <property type="molecule type" value="Genomic_DNA"/>
</dbReference>
<reference evidence="2" key="3">
    <citation type="journal article" date="2022" name="bioRxiv">
        <title>A global pangenome for the wheat fungal pathogen Pyrenophora tritici-repentis and prediction of effector protein structural homology.</title>
        <authorList>
            <person name="Moolhuijzen P."/>
            <person name="See P.T."/>
            <person name="Shi G."/>
            <person name="Powell H.R."/>
            <person name="Cockram J."/>
            <person name="Jorgensen L.N."/>
            <person name="Benslimane H."/>
            <person name="Strelkov S.E."/>
            <person name="Turner J."/>
            <person name="Liu Z."/>
            <person name="Moffat C.S."/>
        </authorList>
    </citation>
    <scope>NUCLEOTIDE SEQUENCE</scope>
    <source>
        <strain evidence="2">86-124</strain>
    </source>
</reference>
<accession>A0A2W1DPN2</accession>
<reference evidence="1 3" key="1">
    <citation type="journal article" date="2018" name="BMC Genomics">
        <title>Comparative genomics of the wheat fungal pathogen Pyrenophora tritici-repentis reveals chromosomal variations and genome plasticity.</title>
        <authorList>
            <person name="Moolhuijzen P."/>
            <person name="See P.T."/>
            <person name="Hane J.K."/>
            <person name="Shi G."/>
            <person name="Liu Z."/>
            <person name="Oliver R.P."/>
            <person name="Moffat C.S."/>
        </authorList>
    </citation>
    <scope>NUCLEOTIDE SEQUENCE [LARGE SCALE GENOMIC DNA]</scope>
    <source>
        <strain evidence="1">M4</strain>
    </source>
</reference>
<sequence>MAMADVAATEEDVLVSEAPVTADHQTQATGSTAIAIFLLEARWRMCRKDDEVSIFSESDSLNGEAIDEVAPSSGAYSRLPITGNLSALNFNAIVVDHGMSDIVQIDIANSKTAGS</sequence>
<keyword evidence="4" id="KW-1185">Reference proteome</keyword>
<name>A0A2W1DPN2_9PLEO</name>
<gene>
    <name evidence="2" type="ORF">Ptr86124_000851</name>
    <name evidence="1" type="ORF">PtrM4_009180</name>
</gene>
<dbReference type="Proteomes" id="UP000249757">
    <property type="component" value="Unassembled WGS sequence"/>
</dbReference>
<evidence type="ECO:0000313" key="3">
    <source>
        <dbReference type="Proteomes" id="UP000245464"/>
    </source>
</evidence>
<dbReference type="Proteomes" id="UP000245464">
    <property type="component" value="Chromosome 1"/>
</dbReference>
<protein>
    <submittedName>
        <fullName evidence="2">Uncharacterized protein</fullName>
    </submittedName>
</protein>
<reference evidence="4" key="4">
    <citation type="journal article" date="2022" name="Microb. Genom.">
        <title>A global pangenome for the wheat fungal pathogen Pyrenophora tritici-repentis and prediction of effector protein structural homology.</title>
        <authorList>
            <person name="Moolhuijzen P.M."/>
            <person name="See P.T."/>
            <person name="Shi G."/>
            <person name="Powell H.R."/>
            <person name="Cockram J."/>
            <person name="Jorgensen L.N."/>
            <person name="Benslimane H."/>
            <person name="Strelkov S.E."/>
            <person name="Turner J."/>
            <person name="Liu Z."/>
            <person name="Moffat C.S."/>
        </authorList>
    </citation>
    <scope>NUCLEOTIDE SEQUENCE [LARGE SCALE GENOMIC DNA]</scope>
</reference>
<dbReference type="AlphaFoldDB" id="A0A2W1DPN2"/>
<organism evidence="2 4">
    <name type="scientific">Pyrenophora tritici-repentis</name>
    <dbReference type="NCBI Taxonomy" id="45151"/>
    <lineage>
        <taxon>Eukaryota</taxon>
        <taxon>Fungi</taxon>
        <taxon>Dikarya</taxon>
        <taxon>Ascomycota</taxon>
        <taxon>Pezizomycotina</taxon>
        <taxon>Dothideomycetes</taxon>
        <taxon>Pleosporomycetidae</taxon>
        <taxon>Pleosporales</taxon>
        <taxon>Pleosporineae</taxon>
        <taxon>Pleosporaceae</taxon>
        <taxon>Pyrenophora</taxon>
    </lineage>
</organism>
<evidence type="ECO:0000313" key="2">
    <source>
        <dbReference type="EMBL" id="KAI1520483.1"/>
    </source>
</evidence>
<dbReference type="EMBL" id="NRDI02000001">
    <property type="protein sequence ID" value="KAI1520483.1"/>
    <property type="molecule type" value="Genomic_DNA"/>
</dbReference>
<comment type="caution">
    <text evidence="2">The sequence shown here is derived from an EMBL/GenBank/DDBJ whole genome shotgun (WGS) entry which is preliminary data.</text>
</comment>
<reference evidence="2" key="2">
    <citation type="submission" date="2021-05" db="EMBL/GenBank/DDBJ databases">
        <authorList>
            <person name="Moolhuijzen P.M."/>
            <person name="Moffat C.S."/>
        </authorList>
    </citation>
    <scope>NUCLEOTIDE SEQUENCE</scope>
    <source>
        <strain evidence="2">86-124</strain>
    </source>
</reference>